<dbReference type="PANTHER" id="PTHR21373:SF0">
    <property type="entry name" value="N-ALPHA-ACETYLTRANSFERASE 35, NATC AUXILIARY SUBUNIT"/>
    <property type="match status" value="1"/>
</dbReference>
<proteinExistence type="predicted"/>
<evidence type="ECO:0000259" key="1">
    <source>
        <dbReference type="Pfam" id="PF04112"/>
    </source>
</evidence>
<dbReference type="AlphaFoldDB" id="A0AAD9CZG6"/>
<dbReference type="InterPro" id="IPR007244">
    <property type="entry name" value="Naa35_N"/>
</dbReference>
<dbReference type="Pfam" id="PF04112">
    <property type="entry name" value="Mak10"/>
    <property type="match status" value="2"/>
</dbReference>
<sequence length="486" mass="55123">MLCLPVSTLFTPCITREHKSWAPWSNTGSDDSPISSPQTNGAPILHREIHGYSLFPVDFNCIWFTEQCELLPTGRLVMQPNISLLEIMNALEIGNPHMDTGLKPGSRKICDPGAALSSAEICWIMDEMTAQEYKWWIGGTLCQTVFTALPYHNFNLPAPLRAYAIAYAKCVDLVYHELSKGHVTDGEDCWLDHFGLSISMADPVENVIELLEQSFVPDPAVSERMRHRLSLLMFLSGRPVILTLPTTPVDPTPVGKTFFFDVSSRLRQCMPLPALAPVTREEIWRGIEVAFTDMQQIAWLRDEEDWRLVLQGKAYRRQMLPISVISPPRGVKARLDTDQMLRHYLARHTSFQLDAVAPVDARDMALWRDLTRGTLSATLTTPLLNRPRQRRSYLSLSHSWYERALAAERILPSLAPCLHAARLDCLLEAALASIDLGLIVENERRITWWWIHKICRARVELGLIESWESTWARAWSQISAGMQLVS</sequence>
<dbReference type="InterPro" id="IPR057983">
    <property type="entry name" value="NAA35-like_N"/>
</dbReference>
<keyword evidence="3" id="KW-1185">Reference proteome</keyword>
<comment type="caution">
    <text evidence="2">The sequence shown here is derived from an EMBL/GenBank/DDBJ whole genome shotgun (WGS) entry which is preliminary data.</text>
</comment>
<dbReference type="EMBL" id="JAODAN010000006">
    <property type="protein sequence ID" value="KAK1923589.1"/>
    <property type="molecule type" value="Genomic_DNA"/>
</dbReference>
<dbReference type="PANTHER" id="PTHR21373">
    <property type="entry name" value="GLUCOSE REPRESSIBLE PROTEIN MAK10"/>
    <property type="match status" value="1"/>
</dbReference>
<protein>
    <submittedName>
        <fullName evidence="2">Mak10 subunit, NatC N-terminal acetyltransferase-domain-containing protein</fullName>
    </submittedName>
</protein>
<evidence type="ECO:0000313" key="3">
    <source>
        <dbReference type="Proteomes" id="UP001182556"/>
    </source>
</evidence>
<dbReference type="Proteomes" id="UP001182556">
    <property type="component" value="Unassembled WGS sequence"/>
</dbReference>
<reference evidence="2" key="1">
    <citation type="submission" date="2023-02" db="EMBL/GenBank/DDBJ databases">
        <title>Identification and recombinant expression of a fungal hydrolase from Papiliotrema laurentii that hydrolyzes apple cutin and clears colloidal polyester polyurethane.</title>
        <authorList>
            <consortium name="DOE Joint Genome Institute"/>
            <person name="Roman V.A."/>
            <person name="Bojanowski C."/>
            <person name="Crable B.R."/>
            <person name="Wagner D.N."/>
            <person name="Hung C.S."/>
            <person name="Nadeau L.J."/>
            <person name="Schratz L."/>
            <person name="Haridas S."/>
            <person name="Pangilinan J."/>
            <person name="Lipzen A."/>
            <person name="Na H."/>
            <person name="Yan M."/>
            <person name="Ng V."/>
            <person name="Grigoriev I.V."/>
            <person name="Spatafora J.W."/>
            <person name="Barlow D."/>
            <person name="Biffinger J."/>
            <person name="Kelley-Loughnane N."/>
            <person name="Varaljay V.A."/>
            <person name="Crookes-Goodson W.J."/>
        </authorList>
    </citation>
    <scope>NUCLEOTIDE SEQUENCE</scope>
    <source>
        <strain evidence="2">5307AH</strain>
    </source>
</reference>
<feature type="domain" description="NAA35-like N-terminal" evidence="1">
    <location>
        <begin position="160"/>
        <end position="208"/>
    </location>
</feature>
<gene>
    <name evidence="2" type="ORF">DB88DRAFT_305164</name>
</gene>
<name>A0AAD9CZG6_PAPLA</name>
<dbReference type="GO" id="GO:0031417">
    <property type="term" value="C:NatC complex"/>
    <property type="evidence" value="ECO:0007669"/>
    <property type="project" value="InterPro"/>
</dbReference>
<feature type="domain" description="NAA35-like N-terminal" evidence="1">
    <location>
        <begin position="74"/>
        <end position="155"/>
    </location>
</feature>
<organism evidence="2 3">
    <name type="scientific">Papiliotrema laurentii</name>
    <name type="common">Cryptococcus laurentii</name>
    <dbReference type="NCBI Taxonomy" id="5418"/>
    <lineage>
        <taxon>Eukaryota</taxon>
        <taxon>Fungi</taxon>
        <taxon>Dikarya</taxon>
        <taxon>Basidiomycota</taxon>
        <taxon>Agaricomycotina</taxon>
        <taxon>Tremellomycetes</taxon>
        <taxon>Tremellales</taxon>
        <taxon>Rhynchogastremaceae</taxon>
        <taxon>Papiliotrema</taxon>
    </lineage>
</organism>
<accession>A0AAD9CZG6</accession>
<evidence type="ECO:0000313" key="2">
    <source>
        <dbReference type="EMBL" id="KAK1923589.1"/>
    </source>
</evidence>